<dbReference type="EMBL" id="PHQP01000160">
    <property type="protein sequence ID" value="RAV32364.1"/>
    <property type="molecule type" value="Genomic_DNA"/>
</dbReference>
<dbReference type="InterPro" id="IPR033470">
    <property type="entry name" value="FakA-like_C"/>
</dbReference>
<evidence type="ECO:0000313" key="2">
    <source>
        <dbReference type="EMBL" id="RAV32364.1"/>
    </source>
</evidence>
<dbReference type="Proteomes" id="UP000251047">
    <property type="component" value="Unassembled WGS sequence"/>
</dbReference>
<gene>
    <name evidence="2" type="ORF">CWC39_10500</name>
</gene>
<feature type="non-terminal residue" evidence="2">
    <location>
        <position position="1"/>
    </location>
</feature>
<reference evidence="2 3" key="1">
    <citation type="journal article" date="2018" name="Syst. Appl. Microbiol.">
        <title>Corynebacterium heidelbergense sp. nov., isolated from the preen glands of Egyptian geese (Alopochen aegyptiacus).</title>
        <authorList>
            <person name="Braun M.S."/>
            <person name="Wang E."/>
            <person name="Zimmermann S."/>
            <person name="Wink M."/>
        </authorList>
    </citation>
    <scope>NUCLEOTIDE SEQUENCE [LARGE SCALE GENOMIC DNA]</scope>
    <source>
        <strain evidence="2 3">DSM 104638</strain>
    </source>
</reference>
<sequence>VSDLRLEALPGVPEEPGHCVVALVHSGRSQLAELFHAVGAIALEMGEQICGTPRPTGVILVTNGLQADPAQVTGALGISEEVPMFVVAAGSYVSGLAALAVYDADDPGATRTVADMEEAAAAQRWGTLDPGECTPARARELVAQLLADGSGEMLTALWAPPLTEADLDELGSWVRATWPDIEWHAYPAEGMAEALQVGVE</sequence>
<organism evidence="2 3">
    <name type="scientific">Corynebacterium heidelbergense</name>
    <dbReference type="NCBI Taxonomy" id="2055947"/>
    <lineage>
        <taxon>Bacteria</taxon>
        <taxon>Bacillati</taxon>
        <taxon>Actinomycetota</taxon>
        <taxon>Actinomycetes</taxon>
        <taxon>Mycobacteriales</taxon>
        <taxon>Corynebacteriaceae</taxon>
        <taxon>Corynebacterium</taxon>
    </lineage>
</organism>
<accession>A0A364V6Y0</accession>
<name>A0A364V6Y0_9CORY</name>
<evidence type="ECO:0000259" key="1">
    <source>
        <dbReference type="SMART" id="SM01121"/>
    </source>
</evidence>
<comment type="caution">
    <text evidence="2">The sequence shown here is derived from an EMBL/GenBank/DDBJ whole genome shotgun (WGS) entry which is preliminary data.</text>
</comment>
<protein>
    <recommendedName>
        <fullName evidence="1">Fatty acid kinase subunit A-like C-terminal domain-containing protein</fullName>
    </recommendedName>
</protein>
<dbReference type="AlphaFoldDB" id="A0A364V6Y0"/>
<proteinExistence type="predicted"/>
<dbReference type="SMART" id="SM01121">
    <property type="entry name" value="Dak1_2"/>
    <property type="match status" value="1"/>
</dbReference>
<feature type="domain" description="Fatty acid kinase subunit A-like C-terminal" evidence="1">
    <location>
        <begin position="15"/>
        <end position="200"/>
    </location>
</feature>
<evidence type="ECO:0000313" key="3">
    <source>
        <dbReference type="Proteomes" id="UP000251047"/>
    </source>
</evidence>